<gene>
    <name evidence="3" type="primary">LOC116542899</name>
</gene>
<reference evidence="3" key="1">
    <citation type="submission" date="2025-08" db="UniProtKB">
        <authorList>
            <consortium name="RefSeq"/>
        </authorList>
    </citation>
    <scope>IDENTIFICATION</scope>
    <source>
        <tissue evidence="3">Blood</tissue>
    </source>
</reference>
<sequence>MWGPQAPGTSARAAGPGGTHRAWAPGRRRPVRCLLAGSPPLATRAPLQPSRGGGTDSCVAALEGRGCLLPTTGGRTGRDGSCRGRGGSRVRSRSPLQVPGPPPAASAAPASPTPRLRSALCMSSVPGRGRAGLRVRSRPPCGYAARTWPLGSPRLRTACASAYVRQGARSGGSRAGGGGGLSGMTAHVRFRTVKGFTSGNSTLAVFPFPLTHCLILGSRHSWHRGKRFFASGQALRLDRRREGSEEPSGIQPSGPASSLQEKAGCHGMSGVTLS</sequence>
<organism evidence="2 3">
    <name type="scientific">Sapajus apella</name>
    <name type="common">Brown-capped capuchin</name>
    <name type="synonym">Cebus apella</name>
    <dbReference type="NCBI Taxonomy" id="9515"/>
    <lineage>
        <taxon>Eukaryota</taxon>
        <taxon>Metazoa</taxon>
        <taxon>Chordata</taxon>
        <taxon>Craniata</taxon>
        <taxon>Vertebrata</taxon>
        <taxon>Euteleostomi</taxon>
        <taxon>Mammalia</taxon>
        <taxon>Eutheria</taxon>
        <taxon>Euarchontoglires</taxon>
        <taxon>Primates</taxon>
        <taxon>Haplorrhini</taxon>
        <taxon>Platyrrhini</taxon>
        <taxon>Cebidae</taxon>
        <taxon>Cebinae</taxon>
        <taxon>Sapajus</taxon>
    </lineage>
</organism>
<proteinExistence type="predicted"/>
<keyword evidence="2" id="KW-1185">Reference proteome</keyword>
<feature type="region of interest" description="Disordered" evidence="1">
    <location>
        <begin position="69"/>
        <end position="115"/>
    </location>
</feature>
<dbReference type="Proteomes" id="UP000504640">
    <property type="component" value="Unplaced"/>
</dbReference>
<evidence type="ECO:0000256" key="1">
    <source>
        <dbReference type="SAM" id="MobiDB-lite"/>
    </source>
</evidence>
<dbReference type="GeneID" id="116542899"/>
<evidence type="ECO:0000313" key="3">
    <source>
        <dbReference type="RefSeq" id="XP_032123981.1"/>
    </source>
</evidence>
<feature type="compositionally biased region" description="Polar residues" evidence="1">
    <location>
        <begin position="250"/>
        <end position="260"/>
    </location>
</feature>
<name>A0A6J3H1C5_SAPAP</name>
<accession>A0A6J3H1C5</accession>
<feature type="region of interest" description="Disordered" evidence="1">
    <location>
        <begin position="1"/>
        <end position="55"/>
    </location>
</feature>
<evidence type="ECO:0000313" key="2">
    <source>
        <dbReference type="Proteomes" id="UP000504640"/>
    </source>
</evidence>
<dbReference type="RefSeq" id="XP_032123981.1">
    <property type="nucleotide sequence ID" value="XM_032268090.1"/>
</dbReference>
<dbReference type="AlphaFoldDB" id="A0A6J3H1C5"/>
<feature type="region of interest" description="Disordered" evidence="1">
    <location>
        <begin position="237"/>
        <end position="274"/>
    </location>
</feature>
<protein>
    <submittedName>
        <fullName evidence="3">Uncharacterized protein LOC116542899</fullName>
    </submittedName>
</protein>